<keyword evidence="4" id="KW-1185">Reference proteome</keyword>
<comment type="caution">
    <text evidence="3">The sequence shown here is derived from an EMBL/GenBank/DDBJ whole genome shotgun (WGS) entry which is preliminary data.</text>
</comment>
<dbReference type="STRING" id="1211777.BN77_2633"/>
<evidence type="ECO:0000313" key="4">
    <source>
        <dbReference type="Proteomes" id="UP000009319"/>
    </source>
</evidence>
<dbReference type="PROSITE" id="PS00383">
    <property type="entry name" value="TYR_PHOSPHATASE_1"/>
    <property type="match status" value="1"/>
</dbReference>
<sequence>MLQPSCFETFMTTTIASRQFPRSGKAALSFVVLLFLIIGSYALYLKATNNFHTVVAGEVYRSSQPSPQAMVDFSKRYGIKTIIDLRGGTNSQRWNAEVEQAKALGIEHIDFPMSAYKELSPERAKELIQVMKDAPKPLLIHCLSGADRTGLASALYLAAISKTDEKVAEGQMSIFYGHIALPISRAFAMDRTFEKLESFLGFRES</sequence>
<dbReference type="SUPFAM" id="SSF52799">
    <property type="entry name" value="(Phosphotyrosine protein) phosphatases II"/>
    <property type="match status" value="1"/>
</dbReference>
<name>K0PVE3_9HYPH</name>
<dbReference type="AlphaFoldDB" id="K0PVE3"/>
<dbReference type="Pfam" id="PF13350">
    <property type="entry name" value="Y_phosphatase3"/>
    <property type="match status" value="1"/>
</dbReference>
<dbReference type="PANTHER" id="PTHR31126">
    <property type="entry name" value="TYROSINE-PROTEIN PHOSPHATASE"/>
    <property type="match status" value="1"/>
</dbReference>
<dbReference type="EMBL" id="CANI01000015">
    <property type="protein sequence ID" value="CCM75480.1"/>
    <property type="molecule type" value="Genomic_DNA"/>
</dbReference>
<reference evidence="3 4" key="1">
    <citation type="journal article" date="2013" name="Genome Announc.">
        <title>Draft Genome Sequence of Rhizobium mesoamericanum STM3625, a Nitrogen-Fixing Symbiont of Mimosa pudica Isolated in French Guiana (South America).</title>
        <authorList>
            <person name="Moulin L."/>
            <person name="Mornico D."/>
            <person name="Melkonian R."/>
            <person name="Klonowska A."/>
        </authorList>
    </citation>
    <scope>NUCLEOTIDE SEQUENCE [LARGE SCALE GENOMIC DNA]</scope>
    <source>
        <strain evidence="3 4">STM3625</strain>
    </source>
</reference>
<dbReference type="InterPro" id="IPR026893">
    <property type="entry name" value="Tyr/Ser_Pase_IphP-type"/>
</dbReference>
<dbReference type="Proteomes" id="UP000009319">
    <property type="component" value="Unassembled WGS sequence"/>
</dbReference>
<evidence type="ECO:0008006" key="5">
    <source>
        <dbReference type="Google" id="ProtNLM"/>
    </source>
</evidence>
<proteinExistence type="inferred from homology"/>
<dbReference type="eggNOG" id="COG2365">
    <property type="taxonomic scope" value="Bacteria"/>
</dbReference>
<keyword evidence="2" id="KW-0472">Membrane</keyword>
<dbReference type="CDD" id="cd14529">
    <property type="entry name" value="TpbA-like"/>
    <property type="match status" value="1"/>
</dbReference>
<keyword evidence="2" id="KW-1133">Transmembrane helix</keyword>
<feature type="transmembrane region" description="Helical" evidence="2">
    <location>
        <begin position="26"/>
        <end position="44"/>
    </location>
</feature>
<evidence type="ECO:0000256" key="2">
    <source>
        <dbReference type="SAM" id="Phobius"/>
    </source>
</evidence>
<organism evidence="3 4">
    <name type="scientific">Rhizobium mesoamericanum STM3625</name>
    <dbReference type="NCBI Taxonomy" id="1211777"/>
    <lineage>
        <taxon>Bacteria</taxon>
        <taxon>Pseudomonadati</taxon>
        <taxon>Pseudomonadota</taxon>
        <taxon>Alphaproteobacteria</taxon>
        <taxon>Hyphomicrobiales</taxon>
        <taxon>Rhizobiaceae</taxon>
        <taxon>Rhizobium/Agrobacterium group</taxon>
        <taxon>Rhizobium</taxon>
    </lineage>
</organism>
<dbReference type="Gene3D" id="3.90.190.10">
    <property type="entry name" value="Protein tyrosine phosphatase superfamily"/>
    <property type="match status" value="1"/>
</dbReference>
<dbReference type="InterPro" id="IPR016130">
    <property type="entry name" value="Tyr_Pase_AS"/>
</dbReference>
<keyword evidence="2" id="KW-0812">Transmembrane</keyword>
<dbReference type="RefSeq" id="WP_007532246.1">
    <property type="nucleotide sequence ID" value="NZ_HF536772.1"/>
</dbReference>
<gene>
    <name evidence="3" type="ORF">BN77_2633</name>
</gene>
<dbReference type="InterPro" id="IPR029021">
    <property type="entry name" value="Prot-tyrosine_phosphatase-like"/>
</dbReference>
<evidence type="ECO:0000256" key="1">
    <source>
        <dbReference type="ARBA" id="ARBA00009580"/>
    </source>
</evidence>
<dbReference type="PANTHER" id="PTHR31126:SF1">
    <property type="entry name" value="TYROSINE SPECIFIC PROTEIN PHOSPHATASES DOMAIN-CONTAINING PROTEIN"/>
    <property type="match status" value="1"/>
</dbReference>
<protein>
    <recommendedName>
        <fullName evidence="5">Protein tyrosine phosphatase</fullName>
    </recommendedName>
</protein>
<dbReference type="GO" id="GO:0004721">
    <property type="term" value="F:phosphoprotein phosphatase activity"/>
    <property type="evidence" value="ECO:0007669"/>
    <property type="project" value="InterPro"/>
</dbReference>
<dbReference type="HOGENOM" id="CLU_097154_0_0_5"/>
<comment type="similarity">
    <text evidence="1">Belongs to the protein-tyrosine phosphatase family.</text>
</comment>
<accession>K0PVE3</accession>
<evidence type="ECO:0000313" key="3">
    <source>
        <dbReference type="EMBL" id="CCM75480.1"/>
    </source>
</evidence>